<dbReference type="Proteomes" id="UP000008311">
    <property type="component" value="Unassembled WGS sequence"/>
</dbReference>
<dbReference type="KEGG" id="rcu:8273519"/>
<feature type="region of interest" description="Disordered" evidence="2">
    <location>
        <begin position="619"/>
        <end position="677"/>
    </location>
</feature>
<dbReference type="PANTHER" id="PTHR35164:SF9">
    <property type="entry name" value="EXPRESSED PROTEIN"/>
    <property type="match status" value="1"/>
</dbReference>
<accession>B9T095</accession>
<name>B9T095_RICCO</name>
<sequence>MQQHPRLLEKERLAATEGERDRICNELKEMNKAADEGNGKLTEAMSNGKVAGVFSELNSAIDSLLNSNEELKIKELAIKSLKAELEKTKELETKLAEKDASLEKLKEELSKAQSSEARAWDLLSKSKERVYELESELQKGKESETKILNYFAVQTKELEQTKILLEESKLEATSLHDEVDKLGGSPDKKSSNGDESLFQGEPESLKSELRLVRTNHAQAQEDAKRLAKKIEGLLKEIELLKNELKQAVEAEENSKKAMDDLAIVLKEVATEANQTKEKLIAKQDELENFKKESEELKEKFRESDVKHRILFEEAKKEADLYRNTADRLRLEADESHQAWNARETGFVDCIRIAEDEKIVALEENHKLLEALATAENMTKTAKQENQKLRDILKQALNEANVAKEAAGIARSENSQLKDLLAEKDDALTFITRENENLRINEAAAMENIKELKRLLSEASGKEFKPEEKEQERKLKPQTSADKEQPKERKLSNAFSLNLKDLIIHTLHYTHDQDKRNNEKHNGTEEDEDSENADPLKGSIFDVAESPVAAQTHHINHHHRRKSSIFAEDGEAINPDDLEQLDGVHMDDVENERNPKKKKALLRRFGDIIIRRRGIHRRESSIGGVEGHKKELSVVSEGGHKTEVASPGGGDQGHRKESSEPAVGAGDQGHRKDSSIAE</sequence>
<dbReference type="STRING" id="3988.B9T095"/>
<dbReference type="InParanoid" id="B9T095"/>
<dbReference type="GO" id="GO:0007131">
    <property type="term" value="P:reciprocal meiotic recombination"/>
    <property type="evidence" value="ECO:0000318"/>
    <property type="project" value="GO_Central"/>
</dbReference>
<keyword evidence="4" id="KW-1185">Reference proteome</keyword>
<keyword evidence="1" id="KW-0175">Coiled coil</keyword>
<evidence type="ECO:0000313" key="3">
    <source>
        <dbReference type="EMBL" id="EEF30708.1"/>
    </source>
</evidence>
<dbReference type="PANTHER" id="PTHR35164">
    <property type="entry name" value="EXPRESSED PROTEIN"/>
    <property type="match status" value="1"/>
</dbReference>
<evidence type="ECO:0000313" key="4">
    <source>
        <dbReference type="Proteomes" id="UP000008311"/>
    </source>
</evidence>
<evidence type="ECO:0000256" key="2">
    <source>
        <dbReference type="SAM" id="MobiDB-lite"/>
    </source>
</evidence>
<dbReference type="EMBL" id="EQ974299">
    <property type="protein sequence ID" value="EEF30708.1"/>
    <property type="molecule type" value="Genomic_DNA"/>
</dbReference>
<feature type="coiled-coil region" evidence="1">
    <location>
        <begin position="364"/>
        <end position="405"/>
    </location>
</feature>
<reference evidence="4" key="1">
    <citation type="journal article" date="2010" name="Nat. Biotechnol.">
        <title>Draft genome sequence of the oilseed species Ricinus communis.</title>
        <authorList>
            <person name="Chan A.P."/>
            <person name="Crabtree J."/>
            <person name="Zhao Q."/>
            <person name="Lorenzi H."/>
            <person name="Orvis J."/>
            <person name="Puiu D."/>
            <person name="Melake-Berhan A."/>
            <person name="Jones K.M."/>
            <person name="Redman J."/>
            <person name="Chen G."/>
            <person name="Cahoon E.B."/>
            <person name="Gedil M."/>
            <person name="Stanke M."/>
            <person name="Haas B.J."/>
            <person name="Wortman J.R."/>
            <person name="Fraser-Liggett C.M."/>
            <person name="Ravel J."/>
            <person name="Rabinowicz P.D."/>
        </authorList>
    </citation>
    <scope>NUCLEOTIDE SEQUENCE [LARGE SCALE GENOMIC DNA]</scope>
    <source>
        <strain evidence="4">cv. Hale</strain>
    </source>
</reference>
<gene>
    <name evidence="3" type="ORF">RCOM_0767320</name>
</gene>
<organism evidence="3 4">
    <name type="scientific">Ricinus communis</name>
    <name type="common">Castor bean</name>
    <dbReference type="NCBI Taxonomy" id="3988"/>
    <lineage>
        <taxon>Eukaryota</taxon>
        <taxon>Viridiplantae</taxon>
        <taxon>Streptophyta</taxon>
        <taxon>Embryophyta</taxon>
        <taxon>Tracheophyta</taxon>
        <taxon>Spermatophyta</taxon>
        <taxon>Magnoliopsida</taxon>
        <taxon>eudicotyledons</taxon>
        <taxon>Gunneridae</taxon>
        <taxon>Pentapetalae</taxon>
        <taxon>rosids</taxon>
        <taxon>fabids</taxon>
        <taxon>Malpighiales</taxon>
        <taxon>Euphorbiaceae</taxon>
        <taxon>Acalyphoideae</taxon>
        <taxon>Acalypheae</taxon>
        <taxon>Ricinus</taxon>
    </lineage>
</organism>
<evidence type="ECO:0000256" key="1">
    <source>
        <dbReference type="SAM" id="Coils"/>
    </source>
</evidence>
<feature type="compositionally biased region" description="Basic and acidic residues" evidence="2">
    <location>
        <begin position="175"/>
        <end position="192"/>
    </location>
</feature>
<feature type="coiled-coil region" evidence="1">
    <location>
        <begin position="13"/>
        <end position="115"/>
    </location>
</feature>
<protein>
    <submittedName>
        <fullName evidence="3">Uncharacterized protein</fullName>
    </submittedName>
</protein>
<dbReference type="eggNOG" id="ENOG502QSRG">
    <property type="taxonomic scope" value="Eukaryota"/>
</dbReference>
<dbReference type="AlphaFoldDB" id="B9T095"/>
<feature type="region of interest" description="Disordered" evidence="2">
    <location>
        <begin position="509"/>
        <end position="534"/>
    </location>
</feature>
<dbReference type="OrthoDB" id="774313at2759"/>
<feature type="region of interest" description="Disordered" evidence="2">
    <location>
        <begin position="459"/>
        <end position="491"/>
    </location>
</feature>
<feature type="compositionally biased region" description="Basic and acidic residues" evidence="2">
    <location>
        <begin position="667"/>
        <end position="677"/>
    </location>
</feature>
<feature type="compositionally biased region" description="Basic and acidic residues" evidence="2">
    <location>
        <begin position="459"/>
        <end position="490"/>
    </location>
</feature>
<feature type="compositionally biased region" description="Basic and acidic residues" evidence="2">
    <location>
        <begin position="509"/>
        <end position="523"/>
    </location>
</feature>
<feature type="coiled-coil region" evidence="1">
    <location>
        <begin position="209"/>
        <end position="331"/>
    </location>
</feature>
<dbReference type="OMA" id="NHKVRDI"/>
<feature type="region of interest" description="Disordered" evidence="2">
    <location>
        <begin position="175"/>
        <end position="201"/>
    </location>
</feature>
<proteinExistence type="predicted"/>
<feature type="compositionally biased region" description="Basic and acidic residues" evidence="2">
    <location>
        <begin position="625"/>
        <end position="642"/>
    </location>
</feature>
<dbReference type="FunCoup" id="B9T095">
    <property type="interactions" value="16"/>
</dbReference>